<sequence>MTLQNTNNKYSNSQEKSLNEVLNINNPPKPNTEALELFFLYMEDDLAPLEVPFVPRKEQETSKLALNFRTSPKKFKRYKSASKYRNYCNTIKSTYPKIWQDFRVTYTNLDSLNPTFVNSEESPIPQSVKLSLLNIGYTTEMGVIATQYIGRTLAKPVSYITWRIGAPVVLFCGTTITTVVRICAYIRYQVINPLFGPILLPLFGDEWTQGRAALEQWLEKERNLLGRYRGNTYISAFINRCQYFLGYFIAHQFYFFDQFIKSSFTIRRAIQSGLPISILGFIAYKNTQSPKKVPNQAIATIASSLNSHEFDQPRLSTHLEFDDEFGMLPKNELYRTGDGFLFGRIEYAMREFSGGEYVNAPKTQLENIIHPRELSRISQEESSSTAKHNIGFCGDDKATEKFFGDEDIHINHAPTHKIGLYQWDPEEADAIQLIQDEEGQLTSEFEFGPQPMHGYQKLQKNDNKILKNYVRYQTRRTNREYREAIKKEENKKPFFLLNKRKEILRPTIKKSYEKLDKKVRKLYEMYRPTDLVEKSENKTQTINTYNKDQLVLLDSPTYNSSWDQQYTESYNRNIGMDQIMLDPEINPLQYKPEQRPQRLIFSPFGMESRFCSAFDISVNQPENVKPTIDKKTTTLFHYCFGNMSDITEAFEASPFNAGSDMRFWYQKFLVAETDISAKYPFLFQPNEEENENREDDSEELSNELPDVAVEGQGLIEQSLMDKLERVASNKIKPDQLSNESDLIDEDVEVEEGKFDENQFEEEENGFIEETEDLNTSHNQTFDDDDNIEDFTGFEYFQDKTEKENPHQTQPLWFREGNLFLNQYESNPWNLNPWQLMGYIITSHIIFAGLVETCLKLESEGVRIQLVHAPIVHRTIEHIARMPEAVPMSQYVGETIRTVSVRKLLLAFQAKRGVQLYGQGFFGQLWITGIQPLLSTETIRSLRNLTAPINDKFVTRNSRLRLGESLLPEKGANRPQNLPHKLGLPDSLTPEIKGRYFHFDKVTNKLENYIGPTISNGKPITPALLTKRQKTVNRLGGEKMIMKGLEFGLRVQDEINNFPLLPLIIPGPYRMNRLPKGMILLGDSGNGRAYFVRTLATEARLPLLITESNRYLHPKFGLVRLKTLFRRARDKAPSILFISDLDFMTRHRERYPSFGSVRATTHLLMAMDGFSSGETHTMSERNIFVMGSMETTAMMDDACLRSGRFEWVLRFYYPPVKERQQMLKVHSKNSIVNTTLGVDWEYYAKMTYGFSCLDIRSLINTSAMYALKTYSTVHTSDTVAYALGCVNHMHDLNGATFIEPVTLGFFEQSDFARRRDQATQYAPFFTKTGHVPMYKKLTNLFRLLAETEGETLKKRWNNSILEQEKIVNYKANSPVGIEEGLICFLCEGLFLYNTQKAIGSYPVVTFNTYCSPVFEKTQAFVKTHMSRYAMERCLTPQLFITAFDVWRHKHPTEWKPTGRLSETSISTRSQTTAMWRSTRFKESYSIIGGLTELEHEFLFGVSPIANKIKNRMSFIGTKGIESYSRDSAVFGTFETNSDLSFKCRKDTTSRRVDQFSSELLGRFQKHRRSDKTKLQKVL</sequence>
<dbReference type="GO" id="GO:0005524">
    <property type="term" value="F:ATP binding"/>
    <property type="evidence" value="ECO:0007669"/>
    <property type="project" value="InterPro"/>
</dbReference>
<dbReference type="EMBL" id="KX172140">
    <property type="protein sequence ID" value="APU51084.1"/>
    <property type="molecule type" value="Genomic_DNA"/>
</dbReference>
<keyword evidence="2" id="KW-0150">Chloroplast</keyword>
<dbReference type="Gene3D" id="1.10.8.60">
    <property type="match status" value="1"/>
</dbReference>
<dbReference type="Gene3D" id="3.40.50.300">
    <property type="entry name" value="P-loop containing nucleotide triphosphate hydrolases"/>
    <property type="match status" value="1"/>
</dbReference>
<gene>
    <name evidence="2" type="primary">ycf2</name>
</gene>
<dbReference type="GO" id="GO:0006508">
    <property type="term" value="P:proteolysis"/>
    <property type="evidence" value="ECO:0007669"/>
    <property type="project" value="TreeGrafter"/>
</dbReference>
<organism evidence="2">
    <name type="scientific">Micromonas commoda (strain RCC299 / NOUM17 / CCMP2709)</name>
    <name type="common">Picoplanktonic green alga</name>
    <dbReference type="NCBI Taxonomy" id="296587"/>
    <lineage>
        <taxon>Eukaryota</taxon>
        <taxon>Viridiplantae</taxon>
        <taxon>Chlorophyta</taxon>
        <taxon>Mamiellophyceae</taxon>
        <taxon>Mamiellales</taxon>
        <taxon>Mamiellaceae</taxon>
        <taxon>Micromonas</taxon>
    </lineage>
</organism>
<geneLocation type="chloroplast" evidence="2"/>
<dbReference type="GO" id="GO:0004176">
    <property type="term" value="F:ATP-dependent peptidase activity"/>
    <property type="evidence" value="ECO:0007669"/>
    <property type="project" value="TreeGrafter"/>
</dbReference>
<evidence type="ECO:0000259" key="1">
    <source>
        <dbReference type="Pfam" id="PF00004"/>
    </source>
</evidence>
<accession>A0A1L7H810</accession>
<reference evidence="2" key="1">
    <citation type="submission" date="2016-04" db="EMBL/GenBank/DDBJ databases">
        <title>Photoacclimation and adaptation in the picoeukaryotic prasinophyte Micromonas commoda.</title>
        <authorList>
            <person name="Guo J."/>
            <person name="van Baren M.J."/>
            <person name="Worden A.Z."/>
            <person name="Cuvelier M.L."/>
            <person name="Ortiz A."/>
            <person name="Partensky F."/>
        </authorList>
    </citation>
    <scope>NUCLEOTIDE SEQUENCE</scope>
</reference>
<dbReference type="InterPro" id="IPR003959">
    <property type="entry name" value="ATPase_AAA_core"/>
</dbReference>
<dbReference type="GO" id="GO:0016887">
    <property type="term" value="F:ATP hydrolysis activity"/>
    <property type="evidence" value="ECO:0007669"/>
    <property type="project" value="InterPro"/>
</dbReference>
<name>A0A1L7H810_MICCC</name>
<keyword evidence="2" id="KW-0934">Plastid</keyword>
<dbReference type="PANTHER" id="PTHR23076">
    <property type="entry name" value="METALLOPROTEASE M41 FTSH"/>
    <property type="match status" value="1"/>
</dbReference>
<proteinExistence type="predicted"/>
<dbReference type="PANTHER" id="PTHR23076:SF97">
    <property type="entry name" value="ATP-DEPENDENT ZINC METALLOPROTEASE YME1L1"/>
    <property type="match status" value="1"/>
</dbReference>
<evidence type="ECO:0000313" key="2">
    <source>
        <dbReference type="EMBL" id="APU51084.1"/>
    </source>
</evidence>
<dbReference type="SUPFAM" id="SSF52540">
    <property type="entry name" value="P-loop containing nucleoside triphosphate hydrolases"/>
    <property type="match status" value="1"/>
</dbReference>
<dbReference type="GO" id="GO:0005739">
    <property type="term" value="C:mitochondrion"/>
    <property type="evidence" value="ECO:0007669"/>
    <property type="project" value="TreeGrafter"/>
</dbReference>
<protein>
    <submittedName>
        <fullName evidence="2">Ycf2</fullName>
    </submittedName>
</protein>
<dbReference type="Pfam" id="PF00004">
    <property type="entry name" value="AAA"/>
    <property type="match status" value="1"/>
</dbReference>
<dbReference type="CDD" id="cd19481">
    <property type="entry name" value="RecA-like_protease"/>
    <property type="match status" value="1"/>
</dbReference>
<dbReference type="InterPro" id="IPR027417">
    <property type="entry name" value="P-loop_NTPase"/>
</dbReference>
<feature type="domain" description="ATPase AAA-type core" evidence="1">
    <location>
        <begin position="1077"/>
        <end position="1210"/>
    </location>
</feature>